<evidence type="ECO:0000313" key="5">
    <source>
        <dbReference type="EMBL" id="KMU87211.1"/>
    </source>
</evidence>
<keyword evidence="3" id="KW-0378">Hydrolase</keyword>
<dbReference type="GO" id="GO:0006508">
    <property type="term" value="P:proteolysis"/>
    <property type="evidence" value="ECO:0007669"/>
    <property type="project" value="UniProtKB-KW"/>
</dbReference>
<dbReference type="GO" id="GO:0004177">
    <property type="term" value="F:aminopeptidase activity"/>
    <property type="evidence" value="ECO:0007669"/>
    <property type="project" value="UniProtKB-KW"/>
</dbReference>
<dbReference type="InterPro" id="IPR000994">
    <property type="entry name" value="Pept_M24"/>
</dbReference>
<dbReference type="PANTHER" id="PTHR45777">
    <property type="entry name" value="METHIONINE AMINOPEPTIDASE 2"/>
    <property type="match status" value="1"/>
</dbReference>
<dbReference type="STRING" id="396776.A0A0J8RRK2"/>
<dbReference type="Pfam" id="PF00557">
    <property type="entry name" value="Peptidase_M24"/>
    <property type="match status" value="1"/>
</dbReference>
<protein>
    <submittedName>
        <fullName evidence="5">Methionine aminopeptidase 2</fullName>
    </submittedName>
</protein>
<dbReference type="Proteomes" id="UP000054563">
    <property type="component" value="Unassembled WGS sequence"/>
</dbReference>
<keyword evidence="1 5" id="KW-0031">Aminopeptidase</keyword>
<feature type="domain" description="Peptidase M24" evidence="4">
    <location>
        <begin position="3"/>
        <end position="98"/>
    </location>
</feature>
<dbReference type="SUPFAM" id="SSF46785">
    <property type="entry name" value="Winged helix' DNA-binding domain"/>
    <property type="match status" value="1"/>
</dbReference>
<evidence type="ECO:0000256" key="1">
    <source>
        <dbReference type="ARBA" id="ARBA00022438"/>
    </source>
</evidence>
<evidence type="ECO:0000256" key="2">
    <source>
        <dbReference type="ARBA" id="ARBA00022670"/>
    </source>
</evidence>
<dbReference type="GO" id="GO:0008235">
    <property type="term" value="F:metalloexopeptidase activity"/>
    <property type="evidence" value="ECO:0007669"/>
    <property type="project" value="TreeGrafter"/>
</dbReference>
<dbReference type="EMBL" id="DS016997">
    <property type="protein sequence ID" value="KMU87211.1"/>
    <property type="molecule type" value="Genomic_DNA"/>
</dbReference>
<dbReference type="InterPro" id="IPR036005">
    <property type="entry name" value="Creatinase/aminopeptidase-like"/>
</dbReference>
<evidence type="ECO:0000256" key="3">
    <source>
        <dbReference type="ARBA" id="ARBA00022801"/>
    </source>
</evidence>
<evidence type="ECO:0000313" key="6">
    <source>
        <dbReference type="Proteomes" id="UP000054563"/>
    </source>
</evidence>
<organism evidence="5 6">
    <name type="scientific">Coccidioides immitis H538.4</name>
    <dbReference type="NCBI Taxonomy" id="396776"/>
    <lineage>
        <taxon>Eukaryota</taxon>
        <taxon>Fungi</taxon>
        <taxon>Dikarya</taxon>
        <taxon>Ascomycota</taxon>
        <taxon>Pezizomycotina</taxon>
        <taxon>Eurotiomycetes</taxon>
        <taxon>Eurotiomycetidae</taxon>
        <taxon>Onygenales</taxon>
        <taxon>Onygenaceae</taxon>
        <taxon>Coccidioides</taxon>
    </lineage>
</organism>
<dbReference type="AlphaFoldDB" id="A0A0J8RRK2"/>
<dbReference type="InterPro" id="IPR050247">
    <property type="entry name" value="Met_Aminopeptidase_Type2"/>
</dbReference>
<name>A0A0J8RRK2_COCIT</name>
<dbReference type="eggNOG" id="KOG2775">
    <property type="taxonomic scope" value="Eukaryota"/>
</dbReference>
<dbReference type="Gene3D" id="3.90.230.10">
    <property type="entry name" value="Creatinase/methionine aminopeptidase superfamily"/>
    <property type="match status" value="1"/>
</dbReference>
<evidence type="ECO:0000259" key="4">
    <source>
        <dbReference type="Pfam" id="PF00557"/>
    </source>
</evidence>
<gene>
    <name evidence="5" type="ORF">CIHG_04655</name>
</gene>
<proteinExistence type="predicted"/>
<dbReference type="VEuPathDB" id="FungiDB:CIHG_04655"/>
<dbReference type="SUPFAM" id="SSF55920">
    <property type="entry name" value="Creatinase/aminopeptidase"/>
    <property type="match status" value="1"/>
</dbReference>
<dbReference type="GO" id="GO:0005737">
    <property type="term" value="C:cytoplasm"/>
    <property type="evidence" value="ECO:0007669"/>
    <property type="project" value="TreeGrafter"/>
</dbReference>
<reference evidence="6" key="1">
    <citation type="journal article" date="2010" name="Genome Res.">
        <title>Population genomic sequencing of Coccidioides fungi reveals recent hybridization and transposon control.</title>
        <authorList>
            <person name="Neafsey D.E."/>
            <person name="Barker B.M."/>
            <person name="Sharpton T.J."/>
            <person name="Stajich J.E."/>
            <person name="Park D.J."/>
            <person name="Whiston E."/>
            <person name="Hung C.-Y."/>
            <person name="McMahan C."/>
            <person name="White J."/>
            <person name="Sykes S."/>
            <person name="Heiman D."/>
            <person name="Young S."/>
            <person name="Zeng Q."/>
            <person name="Abouelleil A."/>
            <person name="Aftuck L."/>
            <person name="Bessette D."/>
            <person name="Brown A."/>
            <person name="FitzGerald M."/>
            <person name="Lui A."/>
            <person name="Macdonald J.P."/>
            <person name="Priest M."/>
            <person name="Orbach M.J."/>
            <person name="Galgiani J.N."/>
            <person name="Kirkland T.N."/>
            <person name="Cole G.T."/>
            <person name="Birren B.W."/>
            <person name="Henn M.R."/>
            <person name="Taylor J.W."/>
            <person name="Rounsley S.D."/>
        </authorList>
    </citation>
    <scope>NUCLEOTIDE SEQUENCE [LARGE SCALE GENOMIC DNA]</scope>
    <source>
        <strain evidence="6">H538.4</strain>
    </source>
</reference>
<keyword evidence="2" id="KW-0645">Protease</keyword>
<dbReference type="InterPro" id="IPR036390">
    <property type="entry name" value="WH_DNA-bd_sf"/>
</dbReference>
<accession>A0A0J8RRK2</accession>
<dbReference type="InterPro" id="IPR036388">
    <property type="entry name" value="WH-like_DNA-bd_sf"/>
</dbReference>
<dbReference type="OrthoDB" id="7848262at2759"/>
<dbReference type="PANTHER" id="PTHR45777:SF2">
    <property type="entry name" value="METHIONINE AMINOPEPTIDASE 2"/>
    <property type="match status" value="1"/>
</dbReference>
<dbReference type="Gene3D" id="1.10.10.10">
    <property type="entry name" value="Winged helix-like DNA-binding domain superfamily/Winged helix DNA-binding domain"/>
    <property type="match status" value="1"/>
</dbReference>
<sequence length="204" mass="22423">MRVKDATNTGIREAGIDVRMSDIGAAIQETMESYEVEINGTTYPVKAIRNLNGHTIGHYLIHGGSTGKSVPIVKGGDQTKMEEGETYAIETFGSTGKGFVRDDMEVSHYAKVPDAPNVPLRLSSAKNLLNVITKNFGTLPFCRRYLDRLGQEKYLLGLNNLVSSGLVDAYPPLVDVKGSYTAQFEHTILLRPNVKEVITRGDDY</sequence>